<comment type="caution">
    <text evidence="2">The sequence shown here is derived from an EMBL/GenBank/DDBJ whole genome shotgun (WGS) entry which is preliminary data.</text>
</comment>
<sequence>MIAAAYEARYERHPAAGRDTTALLAEAFAGALEEAGLTAADVDGLGVASFSLQPDHAIDLCWRLGITVRWLMEDPHGGASAVNLLQHAVRAVEAGDAETIVLLAGDHLDRAAFARLVRQYNRATAEQLVPLGYPGPNALFAMLTTRYGEAHGLDREDLGCVPVAQRAWAGRNPGAVYRAPLSFEEYLAAPPVATPLTRYDCVPVVAGADAIVVTRRERAAGPTVRVRAIAQLHNDDQQQDDRLRSGFATLAPDLWRTAGVGPEDVDAAYVYDDYPVMAVVQAADLGLVPGGDLRRWLRRTLVEEAWPLNTSGGQLSAGQAGAAAGLHGVVEAVQQLRGRAGERQVPACELAVVTGYGMVLYRHGACHGAAVLERLS</sequence>
<dbReference type="CDD" id="cd00829">
    <property type="entry name" value="SCP-x_thiolase"/>
    <property type="match status" value="1"/>
</dbReference>
<dbReference type="PANTHER" id="PTHR42870:SF1">
    <property type="entry name" value="NON-SPECIFIC LIPID-TRANSFER PROTEIN-LIKE 2"/>
    <property type="match status" value="1"/>
</dbReference>
<dbReference type="Gene3D" id="3.40.47.10">
    <property type="match status" value="1"/>
</dbReference>
<reference evidence="2 3" key="1">
    <citation type="journal article" date="2013" name="Biodegradation">
        <title>Quantitative proteomic analysis of ibuprofen-degrading Patulibacter sp. strain I11.</title>
        <authorList>
            <person name="Almeida B."/>
            <person name="Kjeldal H."/>
            <person name="Lolas I."/>
            <person name="Knudsen A.D."/>
            <person name="Carvalho G."/>
            <person name="Nielsen K.L."/>
            <person name="Barreto Crespo M.T."/>
            <person name="Stensballe A."/>
            <person name="Nielsen J.L."/>
        </authorList>
    </citation>
    <scope>NUCLEOTIDE SEQUENCE [LARGE SCALE GENOMIC DNA]</scope>
    <source>
        <strain evidence="2 3">I11</strain>
    </source>
</reference>
<dbReference type="InterPro" id="IPR055140">
    <property type="entry name" value="Thiolase_C_2"/>
</dbReference>
<dbReference type="PIRSF" id="PIRSF000429">
    <property type="entry name" value="Ac-CoA_Ac_transf"/>
    <property type="match status" value="1"/>
</dbReference>
<dbReference type="InterPro" id="IPR002155">
    <property type="entry name" value="Thiolase"/>
</dbReference>
<evidence type="ECO:0000313" key="3">
    <source>
        <dbReference type="Proteomes" id="UP000005143"/>
    </source>
</evidence>
<dbReference type="GO" id="GO:0016747">
    <property type="term" value="F:acyltransferase activity, transferring groups other than amino-acyl groups"/>
    <property type="evidence" value="ECO:0007669"/>
    <property type="project" value="InterPro"/>
</dbReference>
<dbReference type="PANTHER" id="PTHR42870">
    <property type="entry name" value="ACETYL-COA C-ACETYLTRANSFERASE"/>
    <property type="match status" value="1"/>
</dbReference>
<keyword evidence="3" id="KW-1185">Reference proteome</keyword>
<dbReference type="InterPro" id="IPR016039">
    <property type="entry name" value="Thiolase-like"/>
</dbReference>
<organism evidence="2 3">
    <name type="scientific">Patulibacter medicamentivorans</name>
    <dbReference type="NCBI Taxonomy" id="1097667"/>
    <lineage>
        <taxon>Bacteria</taxon>
        <taxon>Bacillati</taxon>
        <taxon>Actinomycetota</taxon>
        <taxon>Thermoleophilia</taxon>
        <taxon>Solirubrobacterales</taxon>
        <taxon>Patulibacteraceae</taxon>
        <taxon>Patulibacter</taxon>
    </lineage>
</organism>
<accession>H0E0Q2</accession>
<dbReference type="AlphaFoldDB" id="H0E0Q2"/>
<protein>
    <submittedName>
        <fullName evidence="2">Acetyl-CoA acetyltransferase</fullName>
    </submittedName>
</protein>
<dbReference type="Proteomes" id="UP000005143">
    <property type="component" value="Unassembled WGS sequence"/>
</dbReference>
<dbReference type="SUPFAM" id="SSF53901">
    <property type="entry name" value="Thiolase-like"/>
    <property type="match status" value="2"/>
</dbReference>
<dbReference type="Pfam" id="PF22691">
    <property type="entry name" value="Thiolase_C_1"/>
    <property type="match status" value="1"/>
</dbReference>
<dbReference type="EMBL" id="AGUD01000011">
    <property type="protein sequence ID" value="EHN12786.1"/>
    <property type="molecule type" value="Genomic_DNA"/>
</dbReference>
<evidence type="ECO:0000259" key="1">
    <source>
        <dbReference type="Pfam" id="PF22691"/>
    </source>
</evidence>
<proteinExistence type="predicted"/>
<name>H0E0Q2_9ACTN</name>
<feature type="domain" description="Thiolase C-terminal" evidence="1">
    <location>
        <begin position="233"/>
        <end position="364"/>
    </location>
</feature>
<evidence type="ECO:0000313" key="2">
    <source>
        <dbReference type="EMBL" id="EHN12786.1"/>
    </source>
</evidence>
<gene>
    <name evidence="2" type="ORF">PAI11_03600</name>
</gene>
<keyword evidence="2" id="KW-0808">Transferase</keyword>